<evidence type="ECO:0000256" key="5">
    <source>
        <dbReference type="ARBA" id="ARBA00023136"/>
    </source>
</evidence>
<accession>A0ABS8MW19</accession>
<organism evidence="7 8">
    <name type="scientific">Flavobacterium pisciphilum</name>
    <dbReference type="NCBI Taxonomy" id="2893755"/>
    <lineage>
        <taxon>Bacteria</taxon>
        <taxon>Pseudomonadati</taxon>
        <taxon>Bacteroidota</taxon>
        <taxon>Flavobacteriia</taxon>
        <taxon>Flavobacteriales</taxon>
        <taxon>Flavobacteriaceae</taxon>
        <taxon>Flavobacterium</taxon>
    </lineage>
</organism>
<dbReference type="InterPro" id="IPR022791">
    <property type="entry name" value="L-PG_synthase/AglD"/>
</dbReference>
<feature type="transmembrane region" description="Helical" evidence="6">
    <location>
        <begin position="234"/>
        <end position="251"/>
    </location>
</feature>
<feature type="transmembrane region" description="Helical" evidence="6">
    <location>
        <begin position="126"/>
        <end position="151"/>
    </location>
</feature>
<keyword evidence="2" id="KW-1003">Cell membrane</keyword>
<protein>
    <submittedName>
        <fullName evidence="7">Lysylphosphatidylglycerol synthase domain-containing protein</fullName>
    </submittedName>
</protein>
<feature type="transmembrane region" description="Helical" evidence="6">
    <location>
        <begin position="157"/>
        <end position="180"/>
    </location>
</feature>
<comment type="caution">
    <text evidence="7">The sequence shown here is derived from an EMBL/GenBank/DDBJ whole genome shotgun (WGS) entry which is preliminary data.</text>
</comment>
<proteinExistence type="predicted"/>
<evidence type="ECO:0000256" key="1">
    <source>
        <dbReference type="ARBA" id="ARBA00004651"/>
    </source>
</evidence>
<dbReference type="Proteomes" id="UP001430919">
    <property type="component" value="Unassembled WGS sequence"/>
</dbReference>
<reference evidence="7" key="1">
    <citation type="submission" date="2021-11" db="EMBL/GenBank/DDBJ databases">
        <title>Description of novel Flavobacterium species.</title>
        <authorList>
            <person name="Saticioglu I.B."/>
            <person name="Ay H."/>
            <person name="Altun S."/>
            <person name="Duman M."/>
        </authorList>
    </citation>
    <scope>NUCLEOTIDE SEQUENCE</scope>
    <source>
        <strain evidence="7">F-65</strain>
    </source>
</reference>
<feature type="transmembrane region" description="Helical" evidence="6">
    <location>
        <begin position="12"/>
        <end position="32"/>
    </location>
</feature>
<keyword evidence="8" id="KW-1185">Reference proteome</keyword>
<evidence type="ECO:0000313" key="8">
    <source>
        <dbReference type="Proteomes" id="UP001430919"/>
    </source>
</evidence>
<feature type="transmembrane region" description="Helical" evidence="6">
    <location>
        <begin position="281"/>
        <end position="306"/>
    </location>
</feature>
<gene>
    <name evidence="7" type="ORF">LNQ49_10755</name>
</gene>
<dbReference type="EMBL" id="JAJJMO010000001">
    <property type="protein sequence ID" value="MCC9072060.1"/>
    <property type="molecule type" value="Genomic_DNA"/>
</dbReference>
<keyword evidence="4 6" id="KW-1133">Transmembrane helix</keyword>
<feature type="transmembrane region" description="Helical" evidence="6">
    <location>
        <begin position="52"/>
        <end position="69"/>
    </location>
</feature>
<name>A0ABS8MW19_9FLAO</name>
<dbReference type="Pfam" id="PF03706">
    <property type="entry name" value="LPG_synthase_TM"/>
    <property type="match status" value="1"/>
</dbReference>
<evidence type="ECO:0000313" key="7">
    <source>
        <dbReference type="EMBL" id="MCC9072060.1"/>
    </source>
</evidence>
<evidence type="ECO:0000256" key="2">
    <source>
        <dbReference type="ARBA" id="ARBA00022475"/>
    </source>
</evidence>
<dbReference type="RefSeq" id="WP_229988805.1">
    <property type="nucleotide sequence ID" value="NZ_JAJJMO010000001.1"/>
</dbReference>
<keyword evidence="5 6" id="KW-0472">Membrane</keyword>
<keyword evidence="3 6" id="KW-0812">Transmembrane</keyword>
<evidence type="ECO:0000256" key="4">
    <source>
        <dbReference type="ARBA" id="ARBA00022989"/>
    </source>
</evidence>
<sequence length="314" mass="35771">MISIPHKAKQFLVLVVKLLIVGGAFYFIYNQLAQNDKLDWQKFTVLFKKNQSISGIAFILLLSVLNRYFEILKWQNLAQVIRKISVAEATKQVLGALTAGLFTPNGVGEYAGKALFFEKKNTKKVVFLNLICNGIQMVITVIFGIFGLLYFNSKYNVITPTTVALLFGLLFVVFLVVFLLKKITIKGYSIEKLIHKINEIPKSIHQKNILLGICRYLVFSHQYYFLFLAFDVDLSYFTLIATITAVYFLASSLPTFQFLDFAVKGSVAVYFFGILDVNEWIVIFISTLMWFLNVVLPVVIGSYYVLNFKTKTTN</sequence>
<evidence type="ECO:0000256" key="6">
    <source>
        <dbReference type="SAM" id="Phobius"/>
    </source>
</evidence>
<comment type="subcellular location">
    <subcellularLocation>
        <location evidence="1">Cell membrane</location>
        <topology evidence="1">Multi-pass membrane protein</topology>
    </subcellularLocation>
</comment>
<evidence type="ECO:0000256" key="3">
    <source>
        <dbReference type="ARBA" id="ARBA00022692"/>
    </source>
</evidence>